<sequence length="58" mass="7041">MLNCRAYRAFYILNWIYRYITEPHFSLWIGKIYHESKRKENCCVTNAALECLFFCLLA</sequence>
<organism evidence="1 2">
    <name type="scientific">Citrus x changshan-huyou</name>
    <dbReference type="NCBI Taxonomy" id="2935761"/>
    <lineage>
        <taxon>Eukaryota</taxon>
        <taxon>Viridiplantae</taxon>
        <taxon>Streptophyta</taxon>
        <taxon>Embryophyta</taxon>
        <taxon>Tracheophyta</taxon>
        <taxon>Spermatophyta</taxon>
        <taxon>Magnoliopsida</taxon>
        <taxon>eudicotyledons</taxon>
        <taxon>Gunneridae</taxon>
        <taxon>Pentapetalae</taxon>
        <taxon>rosids</taxon>
        <taxon>malvids</taxon>
        <taxon>Sapindales</taxon>
        <taxon>Rutaceae</taxon>
        <taxon>Aurantioideae</taxon>
        <taxon>Citrus</taxon>
    </lineage>
</organism>
<dbReference type="Proteomes" id="UP001428341">
    <property type="component" value="Unassembled WGS sequence"/>
</dbReference>
<proteinExistence type="predicted"/>
<evidence type="ECO:0000313" key="1">
    <source>
        <dbReference type="EMBL" id="KAK9223970.1"/>
    </source>
</evidence>
<keyword evidence="2" id="KW-1185">Reference proteome</keyword>
<dbReference type="EMBL" id="JBCGBO010000002">
    <property type="protein sequence ID" value="KAK9223970.1"/>
    <property type="molecule type" value="Genomic_DNA"/>
</dbReference>
<protein>
    <submittedName>
        <fullName evidence="1">Uncharacterized protein</fullName>
    </submittedName>
</protein>
<dbReference type="AlphaFoldDB" id="A0AAP0MXW3"/>
<reference evidence="1 2" key="1">
    <citation type="submission" date="2024-05" db="EMBL/GenBank/DDBJ databases">
        <title>Haplotype-resolved chromosome-level genome assembly of Huyou (Citrus changshanensis).</title>
        <authorList>
            <person name="Miao C."/>
            <person name="Chen W."/>
            <person name="Wu Y."/>
            <person name="Wang L."/>
            <person name="Zhao S."/>
            <person name="Grierson D."/>
            <person name="Xu C."/>
            <person name="Chen K."/>
        </authorList>
    </citation>
    <scope>NUCLEOTIDE SEQUENCE [LARGE SCALE GENOMIC DNA]</scope>
    <source>
        <strain evidence="1">01-14</strain>
        <tissue evidence="1">Leaf</tissue>
    </source>
</reference>
<gene>
    <name evidence="1" type="ORF">WN944_012419</name>
</gene>
<comment type="caution">
    <text evidence="1">The sequence shown here is derived from an EMBL/GenBank/DDBJ whole genome shotgun (WGS) entry which is preliminary data.</text>
</comment>
<accession>A0AAP0MXW3</accession>
<name>A0AAP0MXW3_9ROSI</name>
<evidence type="ECO:0000313" key="2">
    <source>
        <dbReference type="Proteomes" id="UP001428341"/>
    </source>
</evidence>